<gene>
    <name evidence="2" type="ORF">DQX05_02170</name>
</gene>
<name>A0A3A3GNJ1_PANTH</name>
<comment type="caution">
    <text evidence="2">The sequence shown here is derived from an EMBL/GenBank/DDBJ whole genome shotgun (WGS) entry which is preliminary data.</text>
</comment>
<protein>
    <submittedName>
        <fullName evidence="2">DUF1634 domain-containing protein</fullName>
    </submittedName>
</protein>
<dbReference type="Pfam" id="PF07843">
    <property type="entry name" value="DUF1634"/>
    <property type="match status" value="1"/>
</dbReference>
<evidence type="ECO:0000313" key="3">
    <source>
        <dbReference type="Proteomes" id="UP000266177"/>
    </source>
</evidence>
<keyword evidence="1" id="KW-0812">Transmembrane</keyword>
<dbReference type="InterPro" id="IPR012861">
    <property type="entry name" value="DUF1634"/>
</dbReference>
<keyword evidence="1" id="KW-1133">Transmembrane helix</keyword>
<dbReference type="Proteomes" id="UP000266177">
    <property type="component" value="Unassembled WGS sequence"/>
</dbReference>
<accession>A0A3A3GNJ1</accession>
<proteinExistence type="predicted"/>
<reference evidence="2 3" key="1">
    <citation type="submission" date="2018-09" db="EMBL/GenBank/DDBJ databases">
        <title>Paenibacillus SK2017-BO5.</title>
        <authorList>
            <person name="Piskunova J.V."/>
            <person name="Dubiley S.A."/>
            <person name="Severinov K.V."/>
        </authorList>
    </citation>
    <scope>NUCLEOTIDE SEQUENCE [LARGE SCALE GENOMIC DNA]</scope>
    <source>
        <strain evidence="2 3">BO5</strain>
    </source>
</reference>
<evidence type="ECO:0000256" key="1">
    <source>
        <dbReference type="SAM" id="Phobius"/>
    </source>
</evidence>
<feature type="transmembrane region" description="Helical" evidence="1">
    <location>
        <begin position="20"/>
        <end position="48"/>
    </location>
</feature>
<feature type="transmembrane region" description="Helical" evidence="1">
    <location>
        <begin position="101"/>
        <end position="121"/>
    </location>
</feature>
<evidence type="ECO:0000313" key="2">
    <source>
        <dbReference type="EMBL" id="RJG26850.1"/>
    </source>
</evidence>
<keyword evidence="1" id="KW-0472">Membrane</keyword>
<dbReference type="AlphaFoldDB" id="A0A3A3GNJ1"/>
<dbReference type="OrthoDB" id="1682804at2"/>
<organism evidence="2 3">
    <name type="scientific">Paenibacillus thiaminolyticus</name>
    <name type="common">Bacillus thiaminolyticus</name>
    <dbReference type="NCBI Taxonomy" id="49283"/>
    <lineage>
        <taxon>Bacteria</taxon>
        <taxon>Bacillati</taxon>
        <taxon>Bacillota</taxon>
        <taxon>Bacilli</taxon>
        <taxon>Bacillales</taxon>
        <taxon>Paenibacillaceae</taxon>
        <taxon>Paenibacillus</taxon>
    </lineage>
</organism>
<feature type="transmembrane region" description="Helical" evidence="1">
    <location>
        <begin position="69"/>
        <end position="95"/>
    </location>
</feature>
<dbReference type="RefSeq" id="WP_119790456.1">
    <property type="nucleotide sequence ID" value="NZ_QYZD01000001.1"/>
</dbReference>
<sequence>MNEPKDKEKEMLDVEAAVSSFLRIGVLTSAAVIVTGLILFLITGVSGYPESEYPTTVTTMIQGIAAGKAYAIMMGGLLLLIMTPVVRVFISIFVFAKEKDYMYVAITSLVFVILMISLAIGRAG</sequence>
<dbReference type="EMBL" id="QYZD01000001">
    <property type="protein sequence ID" value="RJG26850.1"/>
    <property type="molecule type" value="Genomic_DNA"/>
</dbReference>